<dbReference type="InterPro" id="IPR000415">
    <property type="entry name" value="Nitroreductase-like"/>
</dbReference>
<dbReference type="SUPFAM" id="SSF55469">
    <property type="entry name" value="FMN-dependent nitroreductase-like"/>
    <property type="match status" value="1"/>
</dbReference>
<keyword evidence="5" id="KW-1185">Reference proteome</keyword>
<feature type="domain" description="Nitroreductase" evidence="3">
    <location>
        <begin position="13"/>
        <end position="97"/>
    </location>
</feature>
<accession>A0ABP7ILR5</accession>
<reference evidence="5" key="1">
    <citation type="journal article" date="2019" name="Int. J. Syst. Evol. Microbiol.">
        <title>The Global Catalogue of Microorganisms (GCM) 10K type strain sequencing project: providing services to taxonomists for standard genome sequencing and annotation.</title>
        <authorList>
            <consortium name="The Broad Institute Genomics Platform"/>
            <consortium name="The Broad Institute Genome Sequencing Center for Infectious Disease"/>
            <person name="Wu L."/>
            <person name="Ma J."/>
        </authorList>
    </citation>
    <scope>NUCLEOTIDE SEQUENCE [LARGE SCALE GENOMIC DNA]</scope>
    <source>
        <strain evidence="5">JCM 16953</strain>
    </source>
</reference>
<proteinExistence type="inferred from homology"/>
<keyword evidence="2" id="KW-0560">Oxidoreductase</keyword>
<dbReference type="Gene3D" id="3.40.109.10">
    <property type="entry name" value="NADH Oxidase"/>
    <property type="match status" value="1"/>
</dbReference>
<dbReference type="InterPro" id="IPR029479">
    <property type="entry name" value="Nitroreductase"/>
</dbReference>
<dbReference type="Pfam" id="PF00881">
    <property type="entry name" value="Nitroreductase"/>
    <property type="match status" value="1"/>
</dbReference>
<gene>
    <name evidence="4" type="ORF">GCM10022242_23930</name>
</gene>
<comment type="similarity">
    <text evidence="1">Belongs to the nitroreductase family.</text>
</comment>
<dbReference type="Proteomes" id="UP001501821">
    <property type="component" value="Unassembled WGS sequence"/>
</dbReference>
<organism evidence="4 5">
    <name type="scientific">Nocardioides panacisoli</name>
    <dbReference type="NCBI Taxonomy" id="627624"/>
    <lineage>
        <taxon>Bacteria</taxon>
        <taxon>Bacillati</taxon>
        <taxon>Actinomycetota</taxon>
        <taxon>Actinomycetes</taxon>
        <taxon>Propionibacteriales</taxon>
        <taxon>Nocardioidaceae</taxon>
        <taxon>Nocardioides</taxon>
    </lineage>
</organism>
<dbReference type="PANTHER" id="PTHR43673:SF10">
    <property type="entry name" value="NADH DEHYDROGENASE_NAD(P)H NITROREDUCTASE XCC3605-RELATED"/>
    <property type="match status" value="1"/>
</dbReference>
<comment type="caution">
    <text evidence="4">The sequence shown here is derived from an EMBL/GenBank/DDBJ whole genome shotgun (WGS) entry which is preliminary data.</text>
</comment>
<dbReference type="RefSeq" id="WP_344775659.1">
    <property type="nucleotide sequence ID" value="NZ_BAABAH010000007.1"/>
</dbReference>
<protein>
    <submittedName>
        <fullName evidence="4">Nitroreductase family protein</fullName>
    </submittedName>
</protein>
<sequence length="181" mass="19977">MSDDDGDGLHPLLRSRFSPLAFDPDHRLSERDVDVLLEAARWAPSAGNSQPWGFVVARRGEPRHEALLPRLAPSSRRWAPSASALVVNLAHRRVDDSDLPYSEFADYDLGQAVAHLTLQAHALGLACRQFRAFDLDGVAAEIGLADGWDLVSMTAVGRPAEEQPQRERRDVVRLQRDPLAG</sequence>
<evidence type="ECO:0000313" key="5">
    <source>
        <dbReference type="Proteomes" id="UP001501821"/>
    </source>
</evidence>
<dbReference type="PANTHER" id="PTHR43673">
    <property type="entry name" value="NAD(P)H NITROREDUCTASE YDGI-RELATED"/>
    <property type="match status" value="1"/>
</dbReference>
<evidence type="ECO:0000256" key="1">
    <source>
        <dbReference type="ARBA" id="ARBA00007118"/>
    </source>
</evidence>
<evidence type="ECO:0000256" key="2">
    <source>
        <dbReference type="ARBA" id="ARBA00023002"/>
    </source>
</evidence>
<evidence type="ECO:0000313" key="4">
    <source>
        <dbReference type="EMBL" id="GAA3821459.1"/>
    </source>
</evidence>
<dbReference type="EMBL" id="BAABAH010000007">
    <property type="protein sequence ID" value="GAA3821459.1"/>
    <property type="molecule type" value="Genomic_DNA"/>
</dbReference>
<evidence type="ECO:0000259" key="3">
    <source>
        <dbReference type="Pfam" id="PF00881"/>
    </source>
</evidence>
<name>A0ABP7ILR5_9ACTN</name>